<keyword evidence="3" id="KW-1185">Reference proteome</keyword>
<name>A0AAQ4RU73_GASAC</name>
<evidence type="ECO:0000313" key="2">
    <source>
        <dbReference type="Ensembl" id="ENSGACP00000065681.1"/>
    </source>
</evidence>
<reference evidence="2" key="3">
    <citation type="submission" date="2025-09" db="UniProtKB">
        <authorList>
            <consortium name="Ensembl"/>
        </authorList>
    </citation>
    <scope>IDENTIFICATION</scope>
</reference>
<dbReference type="InterPro" id="IPR036691">
    <property type="entry name" value="Endo/exonu/phosph_ase_sf"/>
</dbReference>
<evidence type="ECO:0000259" key="1">
    <source>
        <dbReference type="PROSITE" id="PS50878"/>
    </source>
</evidence>
<dbReference type="Pfam" id="PF03372">
    <property type="entry name" value="Exo_endo_phos"/>
    <property type="match status" value="1"/>
</dbReference>
<sequence>MNPIETLSAPRTHLSKLKVNNRGVVVNNLIKVKTNNAIVQQNRRIKGGLLNIRSLSSKAVLVNELISDHHVDVFCLTETWLLNGEYFCLNEATPPSHVNTHIPRGGGVAAIYDSCLLINFKPKVDYNSFESLVFSLSQPTWKIIQPVLFVIVYRAPGPYSEFLSEFSQFLTSLVLKTDKVIIVGDFNIHVDVDNDSLSTAFLSLLDSIGFCHCVNKPTHCFNHTLDLVLVYGIEIEHLTIFPQNPLLSDHCLITFEFLLSEPPPPAKGFYSRRLSDTAVALFKEAIPSALSSVPCLKIQEDSCENLSPSQIDNFVDTATGSLRVALDAIAPQERRIATRRKSAPWYNPQTRNLKQTVRKLERLWRSTKSEGSRLVWQDSLKTYMKALRNARASYYSSLIEKNKNSRFLFSTVARLTESHSSVEPCIPLDLTSNDFMNFFNDKILTIKEKIDGLLPSTSADLSSDVGTLDAAVGPDACLDAFSSINLDQLTSLFSKSKSSTCLLDPIPTKLLKEVFPLVSTSLLEIMNLSLLTGHVPQSFKVAVIKPLLKKPTLAPEVLANYRPISNLPFLSKILEKSVTNQLCDFLQNNALFEDFQSGFRVHHSTETALVKITNDLLLASDQGLISFLVLLDLSAAFDTIDHCILLQRLEHLIGIKGTALSWFKSYLSDRSQFVLVNGESSKTTNVGHGVPQGSVLGPILFTLYMLPLGDLIRKHRINFHCYADDTQLYLSIKPEETDQLVRLQECLGDIKTWMTGNFLMLNSEKTEVILIGPERLRSQLSRDTVFMDGIALVPSSTVRNLGVLFDQDMTFNSHIKKTSRTAYIYVTYQKSGTSCLKVMQKN</sequence>
<dbReference type="AlphaFoldDB" id="A0AAQ4RU73"/>
<dbReference type="GeneTree" id="ENSGT00980000198573"/>
<evidence type="ECO:0000313" key="3">
    <source>
        <dbReference type="Proteomes" id="UP000007635"/>
    </source>
</evidence>
<proteinExistence type="predicted"/>
<dbReference type="GO" id="GO:0003824">
    <property type="term" value="F:catalytic activity"/>
    <property type="evidence" value="ECO:0007669"/>
    <property type="project" value="InterPro"/>
</dbReference>
<dbReference type="Ensembl" id="ENSGACT00000030086.1">
    <property type="protein sequence ID" value="ENSGACP00000065681.1"/>
    <property type="gene ID" value="ENSGACG00000023013.1"/>
</dbReference>
<dbReference type="SUPFAM" id="SSF56219">
    <property type="entry name" value="DNase I-like"/>
    <property type="match status" value="1"/>
</dbReference>
<reference evidence="2 3" key="1">
    <citation type="journal article" date="2021" name="G3 (Bethesda)">
        <title>Improved contiguity of the threespine stickleback genome using long-read sequencing.</title>
        <authorList>
            <person name="Nath S."/>
            <person name="Shaw D.E."/>
            <person name="White M.A."/>
        </authorList>
    </citation>
    <scope>NUCLEOTIDE SEQUENCE [LARGE SCALE GENOMIC DNA]</scope>
    <source>
        <strain evidence="2 3">Lake Benthic</strain>
    </source>
</reference>
<dbReference type="InterPro" id="IPR005135">
    <property type="entry name" value="Endo/exonuclease/phosphatase"/>
</dbReference>
<organism evidence="2 3">
    <name type="scientific">Gasterosteus aculeatus aculeatus</name>
    <name type="common">three-spined stickleback</name>
    <dbReference type="NCBI Taxonomy" id="481459"/>
    <lineage>
        <taxon>Eukaryota</taxon>
        <taxon>Metazoa</taxon>
        <taxon>Chordata</taxon>
        <taxon>Craniata</taxon>
        <taxon>Vertebrata</taxon>
        <taxon>Euteleostomi</taxon>
        <taxon>Actinopterygii</taxon>
        <taxon>Neopterygii</taxon>
        <taxon>Teleostei</taxon>
        <taxon>Neoteleostei</taxon>
        <taxon>Acanthomorphata</taxon>
        <taxon>Eupercaria</taxon>
        <taxon>Perciformes</taxon>
        <taxon>Cottioidei</taxon>
        <taxon>Gasterosteales</taxon>
        <taxon>Gasterosteidae</taxon>
        <taxon>Gasterosteus</taxon>
    </lineage>
</organism>
<dbReference type="Pfam" id="PF00078">
    <property type="entry name" value="RVT_1"/>
    <property type="match status" value="1"/>
</dbReference>
<reference evidence="2" key="2">
    <citation type="submission" date="2025-08" db="UniProtKB">
        <authorList>
            <consortium name="Ensembl"/>
        </authorList>
    </citation>
    <scope>IDENTIFICATION</scope>
</reference>
<dbReference type="CDD" id="cd01650">
    <property type="entry name" value="RT_nLTR_like"/>
    <property type="match status" value="1"/>
</dbReference>
<dbReference type="InterPro" id="IPR000477">
    <property type="entry name" value="RT_dom"/>
</dbReference>
<accession>A0AAQ4RU73</accession>
<dbReference type="SUPFAM" id="SSF56672">
    <property type="entry name" value="DNA/RNA polymerases"/>
    <property type="match status" value="1"/>
</dbReference>
<dbReference type="Gene3D" id="3.60.10.10">
    <property type="entry name" value="Endonuclease/exonuclease/phosphatase"/>
    <property type="match status" value="1"/>
</dbReference>
<dbReference type="PANTHER" id="PTHR33332">
    <property type="entry name" value="REVERSE TRANSCRIPTASE DOMAIN-CONTAINING PROTEIN"/>
    <property type="match status" value="1"/>
</dbReference>
<protein>
    <recommendedName>
        <fullName evidence="1">Reverse transcriptase domain-containing protein</fullName>
    </recommendedName>
</protein>
<feature type="domain" description="Reverse transcriptase" evidence="1">
    <location>
        <begin position="528"/>
        <end position="792"/>
    </location>
</feature>
<dbReference type="Proteomes" id="UP000007635">
    <property type="component" value="Chromosome XX"/>
</dbReference>
<dbReference type="PROSITE" id="PS50878">
    <property type="entry name" value="RT_POL"/>
    <property type="match status" value="1"/>
</dbReference>
<dbReference type="InterPro" id="IPR043502">
    <property type="entry name" value="DNA/RNA_pol_sf"/>
</dbReference>